<accession>A0ABT4JS03</accession>
<dbReference type="NCBIfam" id="NF004130">
    <property type="entry name" value="PRK05618.1-5"/>
    <property type="match status" value="1"/>
</dbReference>
<dbReference type="InterPro" id="IPR001021">
    <property type="entry name" value="Ribosomal_bL25_long"/>
</dbReference>
<evidence type="ECO:0000256" key="4">
    <source>
        <dbReference type="ARBA" id="ARBA00023274"/>
    </source>
</evidence>
<feature type="domain" description="Large ribosomal subunit protein bL25 beta" evidence="7">
    <location>
        <begin position="101"/>
        <end position="173"/>
    </location>
</feature>
<comment type="caution">
    <text evidence="8">The sequence shown here is derived from an EMBL/GenBank/DDBJ whole genome shotgun (WGS) entry which is preliminary data.</text>
</comment>
<keyword evidence="2 5" id="KW-0694">RNA-binding</keyword>
<proteinExistence type="inferred from homology"/>
<evidence type="ECO:0000259" key="7">
    <source>
        <dbReference type="Pfam" id="PF14693"/>
    </source>
</evidence>
<dbReference type="Pfam" id="PF01386">
    <property type="entry name" value="Ribosomal_L25p"/>
    <property type="match status" value="1"/>
</dbReference>
<name>A0ABT4JS03_9GAMM</name>
<evidence type="ECO:0000256" key="3">
    <source>
        <dbReference type="ARBA" id="ARBA00022980"/>
    </source>
</evidence>
<dbReference type="InterPro" id="IPR020056">
    <property type="entry name" value="Rbsml_bL25/Gln-tRNA_synth_N"/>
</dbReference>
<keyword evidence="1 5" id="KW-0699">rRNA-binding</keyword>
<dbReference type="InterPro" id="IPR011035">
    <property type="entry name" value="Ribosomal_bL25/Gln-tRNA_synth"/>
</dbReference>
<dbReference type="RefSeq" id="WP_269122641.1">
    <property type="nucleotide sequence ID" value="NZ_JAPUBN010000010.1"/>
</dbReference>
<dbReference type="PANTHER" id="PTHR33284:SF1">
    <property type="entry name" value="RIBOSOMAL PROTEIN L25_GLN-TRNA SYNTHETASE, ANTI-CODON-BINDING DOMAIN-CONTAINING PROTEIN"/>
    <property type="match status" value="1"/>
</dbReference>
<evidence type="ECO:0000256" key="1">
    <source>
        <dbReference type="ARBA" id="ARBA00022730"/>
    </source>
</evidence>
<dbReference type="InterPro" id="IPR029751">
    <property type="entry name" value="Ribosomal_L25_dom"/>
</dbReference>
<comment type="function">
    <text evidence="5">This is one of the proteins that binds to the 5S RNA in the ribosome where it forms part of the central protuberance.</text>
</comment>
<sequence length="192" mass="20697">MSLTINANTRELHGKGASRRLRKENLVPGVIYGGSTEPQSVSFAVNELNKAIENPAFFTSIIEVNVAGNPEKAIVKALQRHPARPEVLHIDLLRIEENTVITTRVPLSFVGAATSAGVKTQGGRLVVEAKLAEVRCLPANLPAELVVDCTNAQLGDIYHLSDAVVPEGVELVSLLKGEDHNQPIGRIDKSKR</sequence>
<dbReference type="InterPro" id="IPR020057">
    <property type="entry name" value="Ribosomal_bL25_b-dom"/>
</dbReference>
<comment type="subunit">
    <text evidence="5">Part of the 50S ribosomal subunit; part of the 5S rRNA/L5/L18/L25 subcomplex. Contacts the 5S rRNA. Binds to the 5S rRNA independently of L5 and L18.</text>
</comment>
<evidence type="ECO:0000259" key="6">
    <source>
        <dbReference type="Pfam" id="PF01386"/>
    </source>
</evidence>
<dbReference type="SUPFAM" id="SSF50715">
    <property type="entry name" value="Ribosomal protein L25-like"/>
    <property type="match status" value="1"/>
</dbReference>
<keyword evidence="9" id="KW-1185">Reference proteome</keyword>
<evidence type="ECO:0000313" key="9">
    <source>
        <dbReference type="Proteomes" id="UP001149719"/>
    </source>
</evidence>
<dbReference type="Pfam" id="PF14693">
    <property type="entry name" value="Ribosomal_TL5_C"/>
    <property type="match status" value="1"/>
</dbReference>
<protein>
    <recommendedName>
        <fullName evidence="5">Large ribosomal subunit protein bL25</fullName>
    </recommendedName>
    <alternativeName>
        <fullName evidence="5">General stress protein CTC</fullName>
    </alternativeName>
</protein>
<comment type="similarity">
    <text evidence="5">Belongs to the bacterial ribosomal protein bL25 family. CTC subfamily.</text>
</comment>
<dbReference type="GO" id="GO:0005840">
    <property type="term" value="C:ribosome"/>
    <property type="evidence" value="ECO:0007669"/>
    <property type="project" value="UniProtKB-KW"/>
</dbReference>
<dbReference type="EMBL" id="JAPUBN010000010">
    <property type="protein sequence ID" value="MCZ2720603.1"/>
    <property type="molecule type" value="Genomic_DNA"/>
</dbReference>
<keyword evidence="4 5" id="KW-0687">Ribonucleoprotein</keyword>
<gene>
    <name evidence="5" type="primary">rplY</name>
    <name evidence="5" type="synonym">ctc</name>
    <name evidence="8" type="ORF">O1D97_02830</name>
</gene>
<dbReference type="HAMAP" id="MF_01334">
    <property type="entry name" value="Ribosomal_bL25_CTC"/>
    <property type="match status" value="1"/>
</dbReference>
<evidence type="ECO:0000256" key="2">
    <source>
        <dbReference type="ARBA" id="ARBA00022884"/>
    </source>
</evidence>
<evidence type="ECO:0000256" key="5">
    <source>
        <dbReference type="HAMAP-Rule" id="MF_01334"/>
    </source>
</evidence>
<evidence type="ECO:0000313" key="8">
    <source>
        <dbReference type="EMBL" id="MCZ2720603.1"/>
    </source>
</evidence>
<dbReference type="Gene3D" id="2.170.120.20">
    <property type="entry name" value="Ribosomal protein L25, beta domain"/>
    <property type="match status" value="1"/>
</dbReference>
<keyword evidence="3 5" id="KW-0689">Ribosomal protein</keyword>
<dbReference type="NCBIfam" id="TIGR00731">
    <property type="entry name" value="bL25_bact_ctc"/>
    <property type="match status" value="1"/>
</dbReference>
<dbReference type="InterPro" id="IPR020930">
    <property type="entry name" value="Ribosomal_uL5_bac-type"/>
</dbReference>
<feature type="domain" description="Large ribosomal subunit protein bL25 L25" evidence="6">
    <location>
        <begin position="5"/>
        <end position="92"/>
    </location>
</feature>
<dbReference type="Gene3D" id="2.40.240.10">
    <property type="entry name" value="Ribosomal Protein L25, Chain P"/>
    <property type="match status" value="1"/>
</dbReference>
<dbReference type="Proteomes" id="UP001149719">
    <property type="component" value="Unassembled WGS sequence"/>
</dbReference>
<dbReference type="PANTHER" id="PTHR33284">
    <property type="entry name" value="RIBOSOMAL PROTEIN L25/GLN-TRNA SYNTHETASE, ANTI-CODON-BINDING DOMAIN-CONTAINING PROTEIN"/>
    <property type="match status" value="1"/>
</dbReference>
<dbReference type="NCBIfam" id="NF004612">
    <property type="entry name" value="PRK05943.1"/>
    <property type="match status" value="1"/>
</dbReference>
<dbReference type="InterPro" id="IPR037121">
    <property type="entry name" value="Ribosomal_bL25_C"/>
</dbReference>
<dbReference type="HAMAP" id="MF_01336">
    <property type="entry name" value="Ribosomal_bL25"/>
    <property type="match status" value="1"/>
</dbReference>
<reference evidence="8" key="1">
    <citation type="submission" date="2022-12" db="EMBL/GenBank/DDBJ databases">
        <title>Marinomonas 15G1-11 sp. nov, isolated from marine algae.</title>
        <authorList>
            <person name="Butt M."/>
            <person name="Choi D.G."/>
            <person name="Kim J.M."/>
            <person name="Lee J.K."/>
            <person name="Baek J.H."/>
            <person name="Jeon C.O."/>
        </authorList>
    </citation>
    <scope>NUCLEOTIDE SEQUENCE</scope>
    <source>
        <strain evidence="8">15G1-11</strain>
    </source>
</reference>
<organism evidence="8 9">
    <name type="scientific">Marinomonas phaeophyticola</name>
    <dbReference type="NCBI Taxonomy" id="3004091"/>
    <lineage>
        <taxon>Bacteria</taxon>
        <taxon>Pseudomonadati</taxon>
        <taxon>Pseudomonadota</taxon>
        <taxon>Gammaproteobacteria</taxon>
        <taxon>Oceanospirillales</taxon>
        <taxon>Oceanospirillaceae</taxon>
        <taxon>Marinomonas</taxon>
    </lineage>
</organism>
<dbReference type="CDD" id="cd00495">
    <property type="entry name" value="Ribosomal_L25_TL5_CTC"/>
    <property type="match status" value="1"/>
</dbReference>
<dbReference type="InterPro" id="IPR020055">
    <property type="entry name" value="Ribosomal_bL25_short"/>
</dbReference>